<dbReference type="Pfam" id="PF20243">
    <property type="entry name" value="MbnP"/>
    <property type="match status" value="1"/>
</dbReference>
<dbReference type="InterPro" id="IPR046863">
    <property type="entry name" value="MbnP-like_dom"/>
</dbReference>
<dbReference type="Proteomes" id="UP000606003">
    <property type="component" value="Unassembled WGS sequence"/>
</dbReference>
<accession>A0ABR8JV07</accession>
<protein>
    <recommendedName>
        <fullName evidence="2">Copper-binding protein MbnP-like domain-containing protein</fullName>
    </recommendedName>
</protein>
<evidence type="ECO:0000313" key="4">
    <source>
        <dbReference type="Proteomes" id="UP000606003"/>
    </source>
</evidence>
<feature type="chain" id="PRO_5046583567" description="Copper-binding protein MbnP-like domain-containing protein" evidence="1">
    <location>
        <begin position="17"/>
        <end position="277"/>
    </location>
</feature>
<keyword evidence="1" id="KW-0732">Signal</keyword>
<dbReference type="PROSITE" id="PS51257">
    <property type="entry name" value="PROKAR_LIPOPROTEIN"/>
    <property type="match status" value="1"/>
</dbReference>
<organism evidence="3 4">
    <name type="scientific">Hymenobacter armeniacus</name>
    <dbReference type="NCBI Taxonomy" id="2771358"/>
    <lineage>
        <taxon>Bacteria</taxon>
        <taxon>Pseudomonadati</taxon>
        <taxon>Bacteroidota</taxon>
        <taxon>Cytophagia</taxon>
        <taxon>Cytophagales</taxon>
        <taxon>Hymenobacteraceae</taxon>
        <taxon>Hymenobacter</taxon>
    </lineage>
</organism>
<evidence type="ECO:0000256" key="1">
    <source>
        <dbReference type="SAM" id="SignalP"/>
    </source>
</evidence>
<sequence>MKFSALSALASAVALVAISLTGCKKDDVEASSPTEFTLHMDNGVTMPDPASNNAPKFFSLVLGSGNYKNAYGDNFTVSTLKYYISNVKLNKADGSSYAVPDSYFLVDQTDPASQDLTMTGAPEGEYSSVSFIVGVDSARTKAGSYGGGVLNAGKGMFWDMNGPEFINFKLEGNSPQAPHAPAAATGALVFHIAGYKHSTTNTIRTVTVPFTTSKLIIARDHKPEVHMLVEVANMFGKAPGPLVSFASTYNVMGGTTAARIADNIQANVFSVGHIHAN</sequence>
<feature type="domain" description="Copper-binding protein MbnP-like" evidence="2">
    <location>
        <begin position="61"/>
        <end position="238"/>
    </location>
</feature>
<evidence type="ECO:0000313" key="3">
    <source>
        <dbReference type="EMBL" id="MBD2722357.1"/>
    </source>
</evidence>
<dbReference type="RefSeq" id="WP_190923843.1">
    <property type="nucleotide sequence ID" value="NZ_JACXAC010000003.1"/>
</dbReference>
<gene>
    <name evidence="3" type="ORF">IC234_09475</name>
</gene>
<keyword evidence="4" id="KW-1185">Reference proteome</keyword>
<dbReference type="EMBL" id="JACXAC010000003">
    <property type="protein sequence ID" value="MBD2722357.1"/>
    <property type="molecule type" value="Genomic_DNA"/>
</dbReference>
<feature type="signal peptide" evidence="1">
    <location>
        <begin position="1"/>
        <end position="16"/>
    </location>
</feature>
<comment type="caution">
    <text evidence="3">The sequence shown here is derived from an EMBL/GenBank/DDBJ whole genome shotgun (WGS) entry which is preliminary data.</text>
</comment>
<proteinExistence type="predicted"/>
<name>A0ABR8JV07_9BACT</name>
<reference evidence="3 4" key="1">
    <citation type="submission" date="2020-09" db="EMBL/GenBank/DDBJ databases">
        <authorList>
            <person name="Kim M.K."/>
        </authorList>
    </citation>
    <scope>NUCLEOTIDE SEQUENCE [LARGE SCALE GENOMIC DNA]</scope>
    <source>
        <strain evidence="3 4">BT189</strain>
    </source>
</reference>
<evidence type="ECO:0000259" key="2">
    <source>
        <dbReference type="Pfam" id="PF20243"/>
    </source>
</evidence>